<sequence length="136" mass="15049">MVKRRLAIVVTAAALGLGALAAPALADDGSVRVHGGSGEYGGPDERVRFGGELRCWMKDGKVVRFPRAKVTELIDERYLEPELAETVVENGVTVVPADRLSITVPARELPHRVIGKRWHKGRVIHLTCVWTEDFRR</sequence>
<accession>A0A1H5UHY2</accession>
<proteinExistence type="predicted"/>
<protein>
    <submittedName>
        <fullName evidence="2">Uncharacterized protein</fullName>
    </submittedName>
</protein>
<dbReference type="Proteomes" id="UP000236732">
    <property type="component" value="Unassembled WGS sequence"/>
</dbReference>
<dbReference type="AlphaFoldDB" id="A0A1H5UHY2"/>
<evidence type="ECO:0000313" key="2">
    <source>
        <dbReference type="EMBL" id="SEF74088.1"/>
    </source>
</evidence>
<keyword evidence="3" id="KW-1185">Reference proteome</keyword>
<evidence type="ECO:0000256" key="1">
    <source>
        <dbReference type="SAM" id="SignalP"/>
    </source>
</evidence>
<dbReference type="RefSeq" id="WP_103954069.1">
    <property type="nucleotide sequence ID" value="NZ_FNVT01000001.1"/>
</dbReference>
<reference evidence="2 3" key="1">
    <citation type="submission" date="2016-10" db="EMBL/GenBank/DDBJ databases">
        <authorList>
            <person name="de Groot N.N."/>
        </authorList>
    </citation>
    <scope>NUCLEOTIDE SEQUENCE [LARGE SCALE GENOMIC DNA]</scope>
    <source>
        <strain evidence="2 3">CGMCC 4.7037</strain>
    </source>
</reference>
<organism evidence="2 3">
    <name type="scientific">Nonomuraea solani</name>
    <dbReference type="NCBI Taxonomy" id="1144553"/>
    <lineage>
        <taxon>Bacteria</taxon>
        <taxon>Bacillati</taxon>
        <taxon>Actinomycetota</taxon>
        <taxon>Actinomycetes</taxon>
        <taxon>Streptosporangiales</taxon>
        <taxon>Streptosporangiaceae</taxon>
        <taxon>Nonomuraea</taxon>
    </lineage>
</organism>
<evidence type="ECO:0000313" key="3">
    <source>
        <dbReference type="Proteomes" id="UP000236732"/>
    </source>
</evidence>
<gene>
    <name evidence="2" type="ORF">SAMN05444920_101521</name>
</gene>
<feature type="signal peptide" evidence="1">
    <location>
        <begin position="1"/>
        <end position="21"/>
    </location>
</feature>
<keyword evidence="1" id="KW-0732">Signal</keyword>
<name>A0A1H5UHY2_9ACTN</name>
<dbReference type="EMBL" id="FNVT01000001">
    <property type="protein sequence ID" value="SEF74088.1"/>
    <property type="molecule type" value="Genomic_DNA"/>
</dbReference>
<dbReference type="OrthoDB" id="3543917at2"/>
<feature type="chain" id="PRO_5039255379" evidence="1">
    <location>
        <begin position="22"/>
        <end position="136"/>
    </location>
</feature>